<dbReference type="AlphaFoldDB" id="A0AA86N0X0"/>
<accession>A0AA86N0X0</accession>
<dbReference type="InterPro" id="IPR025420">
    <property type="entry name" value="DUF4143"/>
</dbReference>
<evidence type="ECO:0000313" key="2">
    <source>
        <dbReference type="EMBL" id="CAI4032619.1"/>
    </source>
</evidence>
<sequence length="227" mass="26187">MASDEPDRIELLRAYSHIHLEEEIRREALVRDWGAFVRFLQLAARESGQILNYAAISQETGISQPTVKSYYQLLEDMFVGFQIRAFGKSPRKNLVSTPKFLFFDLGVRHTAAGLSPSLDLARANPGPLFEQWVGIELWIRLQYLGKGGLFYQRTRGGAEVDYIFEYKGCLTPIEVKWTEQPSLSDTRHLLTFLDEHPRQARQGYLICRCPRPLRLHDKIMALPWCCL</sequence>
<dbReference type="Proteomes" id="UP001179121">
    <property type="component" value="Chromosome"/>
</dbReference>
<keyword evidence="3" id="KW-1185">Reference proteome</keyword>
<dbReference type="EMBL" id="OX365700">
    <property type="protein sequence ID" value="CAI4032619.1"/>
    <property type="molecule type" value="Genomic_DNA"/>
</dbReference>
<proteinExistence type="predicted"/>
<dbReference type="KEGG" id="nti:DNFV4_03049"/>
<reference evidence="2" key="1">
    <citation type="submission" date="2022-10" db="EMBL/GenBank/DDBJ databases">
        <authorList>
            <person name="Koch H."/>
        </authorList>
    </citation>
    <scope>NUCLEOTIDE SEQUENCE</scope>
    <source>
        <strain evidence="2">DNF</strain>
    </source>
</reference>
<evidence type="ECO:0000259" key="1">
    <source>
        <dbReference type="Pfam" id="PF13635"/>
    </source>
</evidence>
<evidence type="ECO:0000313" key="3">
    <source>
        <dbReference type="Proteomes" id="UP001179121"/>
    </source>
</evidence>
<protein>
    <recommendedName>
        <fullName evidence="1">DUF4143 domain-containing protein</fullName>
    </recommendedName>
</protein>
<dbReference type="PANTHER" id="PTHR43566">
    <property type="entry name" value="CONSERVED PROTEIN"/>
    <property type="match status" value="1"/>
</dbReference>
<dbReference type="PANTHER" id="PTHR43566:SF2">
    <property type="entry name" value="DUF4143 DOMAIN-CONTAINING PROTEIN"/>
    <property type="match status" value="1"/>
</dbReference>
<gene>
    <name evidence="2" type="ORF">DNFV4_03049</name>
</gene>
<dbReference type="Pfam" id="PF13635">
    <property type="entry name" value="DUF4143"/>
    <property type="match status" value="1"/>
</dbReference>
<feature type="domain" description="DUF4143" evidence="1">
    <location>
        <begin position="21"/>
        <end position="177"/>
    </location>
</feature>
<organism evidence="2 3">
    <name type="scientific">Nitrospira tepida</name>
    <dbReference type="NCBI Taxonomy" id="2973512"/>
    <lineage>
        <taxon>Bacteria</taxon>
        <taxon>Pseudomonadati</taxon>
        <taxon>Nitrospirota</taxon>
        <taxon>Nitrospiria</taxon>
        <taxon>Nitrospirales</taxon>
        <taxon>Nitrospiraceae</taxon>
        <taxon>Nitrospira</taxon>
    </lineage>
</organism>
<name>A0AA86N0X0_9BACT</name>